<protein>
    <recommendedName>
        <fullName evidence="3">DUF2783 domain-containing protein</fullName>
    </recommendedName>
</protein>
<dbReference type="EMBL" id="CP070368">
    <property type="protein sequence ID" value="QRZ13744.1"/>
    <property type="molecule type" value="Genomic_DNA"/>
</dbReference>
<evidence type="ECO:0000313" key="1">
    <source>
        <dbReference type="EMBL" id="QRZ13744.1"/>
    </source>
</evidence>
<dbReference type="RefSeq" id="WP_205294728.1">
    <property type="nucleotide sequence ID" value="NZ_CP070368.1"/>
</dbReference>
<evidence type="ECO:0008006" key="3">
    <source>
        <dbReference type="Google" id="ProtNLM"/>
    </source>
</evidence>
<sequence>MSALLDHIQNQQTRAMHLEYILEAAETLDIEGLAPKAVLSLIITARSIACELNAALDSSALPKEGEPA</sequence>
<gene>
    <name evidence="1" type="ORF">JWJ88_03510</name>
</gene>
<reference evidence="1 2" key="1">
    <citation type="submission" date="2021-02" db="EMBL/GenBank/DDBJ databases">
        <title>Paracoccus methylovroum sp.nov., a new methanol and methylamine utilizing methylotrophic denitrifer.</title>
        <authorList>
            <person name="Timsy T."/>
            <person name="Behrendt U."/>
            <person name="Ulrich A."/>
            <person name="Spanner T."/>
            <person name="Foesel B.U."/>
            <person name="Horn M.A."/>
            <person name="Kolb S."/>
        </authorList>
    </citation>
    <scope>NUCLEOTIDE SEQUENCE [LARGE SCALE GENOMIC DNA]</scope>
    <source>
        <strain evidence="1 2">H4-D09</strain>
    </source>
</reference>
<organism evidence="1 2">
    <name type="scientific">Paracoccus methylovorus</name>
    <dbReference type="NCBI Taxonomy" id="2812658"/>
    <lineage>
        <taxon>Bacteria</taxon>
        <taxon>Pseudomonadati</taxon>
        <taxon>Pseudomonadota</taxon>
        <taxon>Alphaproteobacteria</taxon>
        <taxon>Rhodobacterales</taxon>
        <taxon>Paracoccaceae</taxon>
        <taxon>Paracoccus</taxon>
    </lineage>
</organism>
<dbReference type="Proteomes" id="UP000663629">
    <property type="component" value="Chromosome 1"/>
</dbReference>
<evidence type="ECO:0000313" key="2">
    <source>
        <dbReference type="Proteomes" id="UP000663629"/>
    </source>
</evidence>
<accession>A0ABX7JIX9</accession>
<keyword evidence="2" id="KW-1185">Reference proteome</keyword>
<proteinExistence type="predicted"/>
<name>A0ABX7JIX9_9RHOB</name>